<feature type="domain" description="Soluble ligand binding" evidence="5">
    <location>
        <begin position="314"/>
        <end position="362"/>
    </location>
</feature>
<name>A0A125BF12_SHEFR</name>
<evidence type="ECO:0000256" key="2">
    <source>
        <dbReference type="SAM" id="MobiDB-lite"/>
    </source>
</evidence>
<feature type="region of interest" description="Disordered" evidence="2">
    <location>
        <begin position="47"/>
        <end position="122"/>
    </location>
</feature>
<dbReference type="GO" id="GO:0015159">
    <property type="term" value="F:polysaccharide transmembrane transporter activity"/>
    <property type="evidence" value="ECO:0007669"/>
    <property type="project" value="InterPro"/>
</dbReference>
<evidence type="ECO:0000259" key="5">
    <source>
        <dbReference type="Pfam" id="PF10531"/>
    </source>
</evidence>
<feature type="domain" description="Polysaccharide export protein N-terminal" evidence="4">
    <location>
        <begin position="150"/>
        <end position="220"/>
    </location>
</feature>
<evidence type="ECO:0000313" key="6">
    <source>
        <dbReference type="EMBL" id="KVX03503.1"/>
    </source>
</evidence>
<feature type="domain" description="Soluble ligand binding" evidence="5">
    <location>
        <begin position="703"/>
        <end position="746"/>
    </location>
</feature>
<dbReference type="Gene3D" id="3.10.560.10">
    <property type="entry name" value="Outer membrane lipoprotein wza domain like"/>
    <property type="match status" value="6"/>
</dbReference>
<organism evidence="6">
    <name type="scientific">Shewanella frigidimarina</name>
    <dbReference type="NCBI Taxonomy" id="56812"/>
    <lineage>
        <taxon>Bacteria</taxon>
        <taxon>Pseudomonadati</taxon>
        <taxon>Pseudomonadota</taxon>
        <taxon>Gammaproteobacteria</taxon>
        <taxon>Alteromonadales</taxon>
        <taxon>Shewanellaceae</taxon>
        <taxon>Shewanella</taxon>
    </lineage>
</organism>
<evidence type="ECO:0000256" key="1">
    <source>
        <dbReference type="ARBA" id="ARBA00022729"/>
    </source>
</evidence>
<feature type="compositionally biased region" description="Basic and acidic residues" evidence="2">
    <location>
        <begin position="96"/>
        <end position="122"/>
    </location>
</feature>
<dbReference type="Pfam" id="PF02563">
    <property type="entry name" value="Poly_export"/>
    <property type="match status" value="1"/>
</dbReference>
<keyword evidence="6" id="KW-0813">Transport</keyword>
<dbReference type="InterPro" id="IPR019554">
    <property type="entry name" value="Soluble_ligand-bd"/>
</dbReference>
<accession>A0A125BF12</accession>
<dbReference type="PANTHER" id="PTHR33619">
    <property type="entry name" value="POLYSACCHARIDE EXPORT PROTEIN GFCE-RELATED"/>
    <property type="match status" value="1"/>
</dbReference>
<feature type="domain" description="Soluble ligand binding" evidence="5">
    <location>
        <begin position="231"/>
        <end position="279"/>
    </location>
</feature>
<evidence type="ECO:0000256" key="3">
    <source>
        <dbReference type="SAM" id="SignalP"/>
    </source>
</evidence>
<dbReference type="InterPro" id="IPR049712">
    <property type="entry name" value="Poly_export"/>
</dbReference>
<dbReference type="Pfam" id="PF10531">
    <property type="entry name" value="SLBB"/>
    <property type="match status" value="5"/>
</dbReference>
<feature type="chain" id="PRO_5007177233" evidence="3">
    <location>
        <begin position="26"/>
        <end position="938"/>
    </location>
</feature>
<dbReference type="Proteomes" id="UP000055702">
    <property type="component" value="Unassembled WGS sequence"/>
</dbReference>
<feature type="signal peptide" evidence="3">
    <location>
        <begin position="1"/>
        <end position="25"/>
    </location>
</feature>
<dbReference type="RefSeq" id="WP_059744142.1">
    <property type="nucleotide sequence ID" value="NZ_JBOZPV010000003.1"/>
</dbReference>
<dbReference type="InterPro" id="IPR003715">
    <property type="entry name" value="Poly_export_N"/>
</dbReference>
<reference evidence="6 7" key="1">
    <citation type="submission" date="2016-01" db="EMBL/GenBank/DDBJ databases">
        <title>Draft genome of the antarctic isolate Shewanella frigidimarina Ag06-30.</title>
        <authorList>
            <person name="Parmeciano Di Noto G."/>
            <person name="Vazquez S."/>
            <person name="Mac Cormack W."/>
            <person name="Iriarte A."/>
            <person name="Quiroga C."/>
        </authorList>
    </citation>
    <scope>NUCLEOTIDE SEQUENCE [LARGE SCALE GENOMIC DNA]</scope>
    <source>
        <strain evidence="6 7">Ag06-30</strain>
    </source>
</reference>
<sequence length="938" mass="103485">MLHKTKNILIAGLSAFIILTTQANAVTPTPQMIEQFKKLSKSDQEKLASQYGIDPSMLSDSKNSSDRSDRMANPNLVNPREDSLNGEYDYDSEQDSSDKRNKDRDRNKDRNKKNEYDFRQDSDKDELKRFGYDMFEGEPTTFAPVTDVPIPSDYMVGPGDIIKLQLYGKESKEYSLTINRDGTIQIPDLGPVSVVGLSFANLRLEVSKRIKQQMIGVESNISMGELRSIRIFIAGDAYKPGSYTVSSLSTITQALFVAGGVNEIGSLRNVQVKRSGKLIGSFDLYDLLLRGDASGDINLRSGDVVFIPSIGGLVSVAGEVRRPAIYELKKNETIANVISMAAGVTQGAYPKNSSIERYNANGLKTIINVDLTSENGNNTLAKAGDYVRVKSASSQYEDAITIIGAVVRPGKYQWKQQRISDVLPSIWGDLLISADLDYGLIVREINKHGDIETLQFSPGEAITSPGSSENLTLQPRDKVMIFNYNDDSQNRFELNALVKKRVSKVELLRGDSLLDADLFKVGFETLDNTVTKKYTSEIAGVALAGASLNEEQLAEETLVGSEVAKMLSNLFEDRDLIKLSYVMSRKELLYPIVTKLTQQGNARQGIKIVAIAGKIRHPGLYPLTNEAKVTDLLKAAGGLLEGAYTERAELTRTHTTSAISDIIHKQINLFDAINGSQQDNLTLQGRDMVTILTTPEWQERKIIEIKGEVKFPGTYNIRRGEQLSDVVARAGGFTEFAYPQAAVFVRESVRMQEELEIKKLADQLRRDLATRGVSKDGTTINYTEAQLMLSDLEGIKAVGRLVVDLNAIKLGIAEADLQLEDNDVLYVPTIKQTVAVMGEVQNPSTQRFKKGLTLDDYLLMSGGPRERGDDGRVYVIKADGSVMMPTTNLWFSSNSQISAGDTIIVPLDTEYKDNLTLWSQVTQIIYNSAVALASISAL</sequence>
<keyword evidence="6" id="KW-0762">Sugar transport</keyword>
<comment type="caution">
    <text evidence="6">The sequence shown here is derived from an EMBL/GenBank/DDBJ whole genome shotgun (WGS) entry which is preliminary data.</text>
</comment>
<evidence type="ECO:0000259" key="4">
    <source>
        <dbReference type="Pfam" id="PF02563"/>
    </source>
</evidence>
<feature type="domain" description="Soluble ligand binding" evidence="5">
    <location>
        <begin position="608"/>
        <end position="652"/>
    </location>
</feature>
<gene>
    <name evidence="6" type="ORF">AWJ07_02795</name>
</gene>
<evidence type="ECO:0000313" key="7">
    <source>
        <dbReference type="Proteomes" id="UP000055702"/>
    </source>
</evidence>
<dbReference type="AlphaFoldDB" id="A0A125BF12"/>
<feature type="domain" description="Soluble ligand binding" evidence="5">
    <location>
        <begin position="834"/>
        <end position="883"/>
    </location>
</feature>
<proteinExistence type="predicted"/>
<protein>
    <submittedName>
        <fullName evidence="6">Sugar transporter</fullName>
    </submittedName>
</protein>
<keyword evidence="1 3" id="KW-0732">Signal</keyword>
<dbReference type="EMBL" id="LRDC01000001">
    <property type="protein sequence ID" value="KVX03503.1"/>
    <property type="molecule type" value="Genomic_DNA"/>
</dbReference>
<dbReference type="PANTHER" id="PTHR33619:SF3">
    <property type="entry name" value="POLYSACCHARIDE EXPORT PROTEIN GFCE-RELATED"/>
    <property type="match status" value="1"/>
</dbReference>